<dbReference type="Proteomes" id="UP001303046">
    <property type="component" value="Unassembled WGS sequence"/>
</dbReference>
<protein>
    <recommendedName>
        <fullName evidence="6">Phlebovirus glycoprotein G2 fusion domain-containing protein</fullName>
    </recommendedName>
</protein>
<evidence type="ECO:0000313" key="5">
    <source>
        <dbReference type="Proteomes" id="UP001303046"/>
    </source>
</evidence>
<organism evidence="4 5">
    <name type="scientific">Necator americanus</name>
    <name type="common">Human hookworm</name>
    <dbReference type="NCBI Taxonomy" id="51031"/>
    <lineage>
        <taxon>Eukaryota</taxon>
        <taxon>Metazoa</taxon>
        <taxon>Ecdysozoa</taxon>
        <taxon>Nematoda</taxon>
        <taxon>Chromadorea</taxon>
        <taxon>Rhabditida</taxon>
        <taxon>Rhabditina</taxon>
        <taxon>Rhabditomorpha</taxon>
        <taxon>Strongyloidea</taxon>
        <taxon>Ancylostomatidae</taxon>
        <taxon>Bunostominae</taxon>
        <taxon>Necator</taxon>
    </lineage>
</organism>
<name>A0ABR1CCG2_NECAM</name>
<feature type="domain" description="Phlebovirus glycoprotein G2 fusion" evidence="2">
    <location>
        <begin position="3"/>
        <end position="286"/>
    </location>
</feature>
<dbReference type="InterPro" id="IPR043603">
    <property type="entry name" value="Phlebo_G2_C"/>
</dbReference>
<evidence type="ECO:0000259" key="3">
    <source>
        <dbReference type="Pfam" id="PF19019"/>
    </source>
</evidence>
<keyword evidence="5" id="KW-1185">Reference proteome</keyword>
<keyword evidence="1" id="KW-0812">Transmembrane</keyword>
<reference evidence="4 5" key="1">
    <citation type="submission" date="2023-08" db="EMBL/GenBank/DDBJ databases">
        <title>A Necator americanus chromosomal reference genome.</title>
        <authorList>
            <person name="Ilik V."/>
            <person name="Petrzelkova K.J."/>
            <person name="Pardy F."/>
            <person name="Fuh T."/>
            <person name="Niatou-Singa F.S."/>
            <person name="Gouil Q."/>
            <person name="Baker L."/>
            <person name="Ritchie M.E."/>
            <person name="Jex A.R."/>
            <person name="Gazzola D."/>
            <person name="Li H."/>
            <person name="Toshio Fujiwara R."/>
            <person name="Zhan B."/>
            <person name="Aroian R.V."/>
            <person name="Pafco B."/>
            <person name="Schwarz E.M."/>
        </authorList>
    </citation>
    <scope>NUCLEOTIDE SEQUENCE [LARGE SCALE GENOMIC DNA]</scope>
    <source>
        <strain evidence="4 5">Aroian</strain>
        <tissue evidence="4">Whole animal</tissue>
    </source>
</reference>
<evidence type="ECO:0000259" key="2">
    <source>
        <dbReference type="Pfam" id="PF07245"/>
    </source>
</evidence>
<proteinExistence type="predicted"/>
<keyword evidence="1" id="KW-0472">Membrane</keyword>
<comment type="caution">
    <text evidence="4">The sequence shown here is derived from an EMBL/GenBank/DDBJ whole genome shotgun (WGS) entry which is preliminary data.</text>
</comment>
<dbReference type="Pfam" id="PF19019">
    <property type="entry name" value="Phlebo_G2_C"/>
    <property type="match status" value="1"/>
</dbReference>
<feature type="domain" description="Phlebovirus glycoprotein G2 C-terminal" evidence="3">
    <location>
        <begin position="306"/>
        <end position="389"/>
    </location>
</feature>
<evidence type="ECO:0008006" key="6">
    <source>
        <dbReference type="Google" id="ProtNLM"/>
    </source>
</evidence>
<dbReference type="Gene3D" id="2.60.40.3770">
    <property type="match status" value="1"/>
</dbReference>
<dbReference type="Pfam" id="PF07245">
    <property type="entry name" value="Phlebovirus_G2"/>
    <property type="match status" value="1"/>
</dbReference>
<feature type="transmembrane region" description="Helical" evidence="1">
    <location>
        <begin position="436"/>
        <end position="461"/>
    </location>
</feature>
<evidence type="ECO:0000313" key="4">
    <source>
        <dbReference type="EMBL" id="KAK6735734.1"/>
    </source>
</evidence>
<dbReference type="InterPro" id="IPR009878">
    <property type="entry name" value="Phlebovirus_G2_fusion"/>
</dbReference>
<gene>
    <name evidence="4" type="primary">Necator_chrII.g6563</name>
    <name evidence="4" type="ORF">RB195_018770</name>
</gene>
<dbReference type="EMBL" id="JAVFWL010000002">
    <property type="protein sequence ID" value="KAK6735734.1"/>
    <property type="molecule type" value="Genomic_DNA"/>
</dbReference>
<sequence length="585" mass="65366">MEKTHCHYEYNRELHFNKLQSELCIEIFHGNKTVGTARFVKKPVEFKCAKATESFTRMTRTHIYHIKRCAQAGSCTTQMCETISANETIPELKSAAKYPGYSGCFSSCGGLLFGCFMPQPACTFYRVAQIPITKRVYEVTRCPHWSPEIKLEIEVNLFNETRLFTQSFFPYAPVKTDVFNITVISIQKPASTIANKRFAISKGASFALPEHFRVAAECTSYREAQAQFHKCINRIRCECSNSVNNCLCPEGSISTLRNTNLPLETPFGTLKVVSDEIIAVSNEEEVVIRLESKILQDSAEFQENHDCIVRATNVTGCYSCPTGAELTLTCESPKQMLVTALREAEQFSLSCGANKSNQVRLSYEKSVVREECVLQCGSKHNKIVPTGNLYYHIHMQNSSIFDHQSHTVRLSHQWFADISMPDVSPLLETFTNHWKLAVAATISTLMFAALTYIAGPIALIYVARCLLHILKTLLMTAWSCLQTSLSALVNNRFNGQLIPCSHKQAKISWLTDQAAAIVAALARILSSCPLVGYQPKRIPERLRPQSRNNPKIKGAANYIGASFVFHSAVHDTGLISVSIRGNVQS</sequence>
<keyword evidence="1" id="KW-1133">Transmembrane helix</keyword>
<evidence type="ECO:0000256" key="1">
    <source>
        <dbReference type="SAM" id="Phobius"/>
    </source>
</evidence>
<accession>A0ABR1CCG2</accession>